<evidence type="ECO:0000256" key="1">
    <source>
        <dbReference type="SAM" id="MobiDB-lite"/>
    </source>
</evidence>
<keyword evidence="3" id="KW-1185">Reference proteome</keyword>
<dbReference type="STRING" id="4781.A0A0P1AA08"/>
<dbReference type="Proteomes" id="UP000054928">
    <property type="component" value="Unassembled WGS sequence"/>
</dbReference>
<evidence type="ECO:0000313" key="3">
    <source>
        <dbReference type="Proteomes" id="UP000054928"/>
    </source>
</evidence>
<name>A0A0P1AA08_PLAHL</name>
<reference evidence="3" key="1">
    <citation type="submission" date="2014-09" db="EMBL/GenBank/DDBJ databases">
        <authorList>
            <person name="Sharma Rahul"/>
            <person name="Thines Marco"/>
        </authorList>
    </citation>
    <scope>NUCLEOTIDE SEQUENCE [LARGE SCALE GENOMIC DNA]</scope>
</reference>
<dbReference type="EMBL" id="CCYD01000261">
    <property type="protein sequence ID" value="CEG37174.1"/>
    <property type="molecule type" value="Genomic_DNA"/>
</dbReference>
<evidence type="ECO:0000313" key="2">
    <source>
        <dbReference type="EMBL" id="CEG37174.1"/>
    </source>
</evidence>
<organism evidence="2 3">
    <name type="scientific">Plasmopara halstedii</name>
    <name type="common">Downy mildew of sunflower</name>
    <dbReference type="NCBI Taxonomy" id="4781"/>
    <lineage>
        <taxon>Eukaryota</taxon>
        <taxon>Sar</taxon>
        <taxon>Stramenopiles</taxon>
        <taxon>Oomycota</taxon>
        <taxon>Peronosporomycetes</taxon>
        <taxon>Peronosporales</taxon>
        <taxon>Peronosporaceae</taxon>
        <taxon>Plasmopara</taxon>
    </lineage>
</organism>
<proteinExistence type="predicted"/>
<dbReference type="AlphaFoldDB" id="A0A0P1AA08"/>
<accession>A0A0P1AA08</accession>
<feature type="region of interest" description="Disordered" evidence="1">
    <location>
        <begin position="57"/>
        <end position="104"/>
    </location>
</feature>
<dbReference type="OrthoDB" id="60429at2759"/>
<dbReference type="OMA" id="NFQQNAQ"/>
<protein>
    <submittedName>
        <fullName evidence="2">Uncharacterized protein</fullName>
    </submittedName>
</protein>
<sequence>MSTTHASTTDVTIDEEDMPLLFMDDLPSNFQQSAQLAAVATFMADSDDDDGCDDAYKSGYTSKHRHGQQVKHMRKSRQHEPYDKPVKNDKKSESRRKARKANTMDTKELQLFLSMFHISSK</sequence>
<feature type="compositionally biased region" description="Basic and acidic residues" evidence="1">
    <location>
        <begin position="78"/>
        <end position="92"/>
    </location>
</feature>
<dbReference type="RefSeq" id="XP_024573543.1">
    <property type="nucleotide sequence ID" value="XM_024722469.1"/>
</dbReference>
<feature type="compositionally biased region" description="Basic residues" evidence="1">
    <location>
        <begin position="62"/>
        <end position="77"/>
    </location>
</feature>
<dbReference type="GeneID" id="36399677"/>